<dbReference type="RefSeq" id="WP_203725371.1">
    <property type="nucleotide sequence ID" value="NZ_BAAATX010000032.1"/>
</dbReference>
<name>A0ABQ3YQ81_9ACTN</name>
<keyword evidence="3" id="KW-1003">Cell membrane</keyword>
<dbReference type="Proteomes" id="UP000637628">
    <property type="component" value="Unassembled WGS sequence"/>
</dbReference>
<dbReference type="EMBL" id="BOML01000010">
    <property type="protein sequence ID" value="GID99706.1"/>
    <property type="molecule type" value="Genomic_DNA"/>
</dbReference>
<gene>
    <name evidence="11" type="ORF">Adu01nite_10570</name>
</gene>
<evidence type="ECO:0000256" key="1">
    <source>
        <dbReference type="ARBA" id="ARBA00004141"/>
    </source>
</evidence>
<reference evidence="11 12" key="1">
    <citation type="submission" date="2021-01" db="EMBL/GenBank/DDBJ databases">
        <title>Whole genome shotgun sequence of Actinoplanes durhamensis NBRC 14914.</title>
        <authorList>
            <person name="Komaki H."/>
            <person name="Tamura T."/>
        </authorList>
    </citation>
    <scope>NUCLEOTIDE SEQUENCE [LARGE SCALE GENOMIC DNA]</scope>
    <source>
        <strain evidence="11 12">NBRC 14914</strain>
    </source>
</reference>
<organism evidence="11 12">
    <name type="scientific">Paractinoplanes durhamensis</name>
    <dbReference type="NCBI Taxonomy" id="113563"/>
    <lineage>
        <taxon>Bacteria</taxon>
        <taxon>Bacillati</taxon>
        <taxon>Actinomycetota</taxon>
        <taxon>Actinomycetes</taxon>
        <taxon>Micromonosporales</taxon>
        <taxon>Micromonosporaceae</taxon>
        <taxon>Paractinoplanes</taxon>
    </lineage>
</organism>
<evidence type="ECO:0000256" key="3">
    <source>
        <dbReference type="ARBA" id="ARBA00022475"/>
    </source>
</evidence>
<dbReference type="InterPro" id="IPR050480">
    <property type="entry name" value="CysZ-like"/>
</dbReference>
<evidence type="ECO:0000313" key="12">
    <source>
        <dbReference type="Proteomes" id="UP000637628"/>
    </source>
</evidence>
<keyword evidence="6 10" id="KW-0812">Transmembrane</keyword>
<evidence type="ECO:0000256" key="7">
    <source>
        <dbReference type="ARBA" id="ARBA00022989"/>
    </source>
</evidence>
<dbReference type="PANTHER" id="PTHR37468:SF1">
    <property type="entry name" value="SULFATE TRANSPORTER CYSZ"/>
    <property type="match status" value="1"/>
</dbReference>
<dbReference type="Pfam" id="PF07264">
    <property type="entry name" value="EI24"/>
    <property type="match status" value="1"/>
</dbReference>
<feature type="transmembrane region" description="Helical" evidence="10">
    <location>
        <begin position="143"/>
        <end position="162"/>
    </location>
</feature>
<evidence type="ECO:0000256" key="8">
    <source>
        <dbReference type="ARBA" id="ARBA00023032"/>
    </source>
</evidence>
<evidence type="ECO:0000256" key="10">
    <source>
        <dbReference type="SAM" id="Phobius"/>
    </source>
</evidence>
<evidence type="ECO:0000256" key="4">
    <source>
        <dbReference type="ARBA" id="ARBA00022519"/>
    </source>
</evidence>
<keyword evidence="4" id="KW-0997">Cell inner membrane</keyword>
<keyword evidence="2" id="KW-0813">Transport</keyword>
<proteinExistence type="predicted"/>
<evidence type="ECO:0000313" key="11">
    <source>
        <dbReference type="EMBL" id="GID99706.1"/>
    </source>
</evidence>
<accession>A0ABQ3YQ81</accession>
<feature type="transmembrane region" description="Helical" evidence="10">
    <location>
        <begin position="74"/>
        <end position="102"/>
    </location>
</feature>
<sequence>MNAVRQFLQGASLLARGLGLVLRSPKLLGLGLLPALISGLIYTIALVVLVDFLPRLSRGVTWFADDWSEGPRDLARVLGGAGLLGVSVLLGILTFTAVTLLIGDPFYERISELVEDRFGGVPDEVEVSFWQSLRRSLIDSLRLIGLSILFGVPLFLLGFLPLVGQTVIPVLGATVGGWLLAVELTGVPFQRRGKRLADRRVALRAQRPLAIGFGVAVFCCFLIPLGAVLLMPAAVAGGTLLSRMALGHPVETSRALADHQLGR</sequence>
<keyword evidence="7 10" id="KW-1133">Transmembrane helix</keyword>
<evidence type="ECO:0000256" key="2">
    <source>
        <dbReference type="ARBA" id="ARBA00022448"/>
    </source>
</evidence>
<keyword evidence="5" id="KW-0028">Amino-acid biosynthesis</keyword>
<feature type="transmembrane region" description="Helical" evidence="10">
    <location>
        <begin position="209"/>
        <end position="235"/>
    </location>
</feature>
<feature type="transmembrane region" description="Helical" evidence="10">
    <location>
        <begin position="27"/>
        <end position="54"/>
    </location>
</feature>
<dbReference type="PANTHER" id="PTHR37468">
    <property type="entry name" value="SULFATE TRANSPORTER CYSZ"/>
    <property type="match status" value="1"/>
</dbReference>
<keyword evidence="12" id="KW-1185">Reference proteome</keyword>
<keyword evidence="8" id="KW-0764">Sulfate transport</keyword>
<feature type="transmembrane region" description="Helical" evidence="10">
    <location>
        <begin position="168"/>
        <end position="189"/>
    </location>
</feature>
<comment type="caution">
    <text evidence="11">The sequence shown here is derived from an EMBL/GenBank/DDBJ whole genome shotgun (WGS) entry which is preliminary data.</text>
</comment>
<evidence type="ECO:0000256" key="6">
    <source>
        <dbReference type="ARBA" id="ARBA00022692"/>
    </source>
</evidence>
<protein>
    <submittedName>
        <fullName evidence="11">Membrane protein</fullName>
    </submittedName>
</protein>
<comment type="subcellular location">
    <subcellularLocation>
        <location evidence="1">Membrane</location>
        <topology evidence="1">Multi-pass membrane protein</topology>
    </subcellularLocation>
</comment>
<evidence type="ECO:0000256" key="5">
    <source>
        <dbReference type="ARBA" id="ARBA00022605"/>
    </source>
</evidence>
<keyword evidence="9 10" id="KW-0472">Membrane</keyword>
<evidence type="ECO:0000256" key="9">
    <source>
        <dbReference type="ARBA" id="ARBA00023136"/>
    </source>
</evidence>
<dbReference type="InterPro" id="IPR059112">
    <property type="entry name" value="CysZ/EI24"/>
</dbReference>